<keyword evidence="9 17" id="KW-0963">Cytoplasm</keyword>
<feature type="binding site" evidence="19">
    <location>
        <begin position="458"/>
        <end position="459"/>
    </location>
    <ligand>
        <name>phosphoenolpyruvate</name>
        <dbReference type="ChEBI" id="CHEBI:58702"/>
    </ligand>
</feature>
<comment type="similarity">
    <text evidence="5 17">Belongs to the PEP-utilizing enzyme family.</text>
</comment>
<feature type="domain" description="PEP-utilising enzyme mobile" evidence="22">
    <location>
        <begin position="156"/>
        <end position="227"/>
    </location>
</feature>
<dbReference type="EC" id="2.7.3.9" evidence="6 17"/>
<dbReference type="GO" id="GO:0046872">
    <property type="term" value="F:metal ion binding"/>
    <property type="evidence" value="ECO:0007669"/>
    <property type="project" value="UniProtKB-KW"/>
</dbReference>
<evidence type="ECO:0000256" key="21">
    <source>
        <dbReference type="SAM" id="Coils"/>
    </source>
</evidence>
<dbReference type="EMBL" id="LR214971">
    <property type="protein sequence ID" value="VEU61890.1"/>
    <property type="molecule type" value="Genomic_DNA"/>
</dbReference>
<dbReference type="SUPFAM" id="SSF47831">
    <property type="entry name" value="Enzyme I of the PEP:sugar phosphotransferase system HPr-binding (sub)domain"/>
    <property type="match status" value="1"/>
</dbReference>
<evidence type="ECO:0000259" key="22">
    <source>
        <dbReference type="Pfam" id="PF00391"/>
    </source>
</evidence>
<dbReference type="PANTHER" id="PTHR46244">
    <property type="entry name" value="PHOSPHOENOLPYRUVATE-PROTEIN PHOSPHOTRANSFERASE"/>
    <property type="match status" value="1"/>
</dbReference>
<feature type="binding site" evidence="20">
    <location>
        <position position="459"/>
    </location>
    <ligand>
        <name>Mg(2+)</name>
        <dbReference type="ChEBI" id="CHEBI:18420"/>
    </ligand>
</feature>
<dbReference type="InterPro" id="IPR008731">
    <property type="entry name" value="PTS_EIN"/>
</dbReference>
<protein>
    <recommendedName>
        <fullName evidence="7 17">Phosphoenolpyruvate-protein phosphotransferase</fullName>
        <ecNumber evidence="6 17">2.7.3.9</ecNumber>
    </recommendedName>
    <alternativeName>
        <fullName evidence="16 17">Phosphotransferase system, enzyme I</fullName>
    </alternativeName>
</protein>
<evidence type="ECO:0000256" key="2">
    <source>
        <dbReference type="ARBA" id="ARBA00001946"/>
    </source>
</evidence>
<gene>
    <name evidence="25" type="primary">ptsI</name>
    <name evidence="25" type="ORF">NCTC10125_00445</name>
</gene>
<feature type="domain" description="PEP-utilising enzyme C-terminal" evidence="23">
    <location>
        <begin position="255"/>
        <end position="545"/>
    </location>
</feature>
<dbReference type="InterPro" id="IPR000121">
    <property type="entry name" value="PEP_util_C"/>
</dbReference>
<dbReference type="GO" id="GO:0008965">
    <property type="term" value="F:phosphoenolpyruvate-protein phosphotransferase activity"/>
    <property type="evidence" value="ECO:0007669"/>
    <property type="project" value="UniProtKB-EC"/>
</dbReference>
<dbReference type="InterPro" id="IPR040442">
    <property type="entry name" value="Pyrv_kinase-like_dom_sf"/>
</dbReference>
<dbReference type="Pfam" id="PF05524">
    <property type="entry name" value="PEP-utilisers_N"/>
    <property type="match status" value="1"/>
</dbReference>
<dbReference type="GO" id="GO:0009401">
    <property type="term" value="P:phosphoenolpyruvate-dependent sugar phosphotransferase system"/>
    <property type="evidence" value="ECO:0007669"/>
    <property type="project" value="UniProtKB-KW"/>
</dbReference>
<evidence type="ECO:0000256" key="10">
    <source>
        <dbReference type="ARBA" id="ARBA00022597"/>
    </source>
</evidence>
<evidence type="ECO:0000256" key="17">
    <source>
        <dbReference type="PIRNR" id="PIRNR000732"/>
    </source>
</evidence>
<feature type="domain" description="Phosphotransferase system enzyme I N-terminal" evidence="24">
    <location>
        <begin position="10"/>
        <end position="129"/>
    </location>
</feature>
<dbReference type="InterPro" id="IPR006318">
    <property type="entry name" value="PTS_EI-like"/>
</dbReference>
<dbReference type="Gene3D" id="3.20.20.60">
    <property type="entry name" value="Phosphoenolpyruvate-binding domains"/>
    <property type="match status" value="1"/>
</dbReference>
<dbReference type="GO" id="GO:0016301">
    <property type="term" value="F:kinase activity"/>
    <property type="evidence" value="ECO:0007669"/>
    <property type="project" value="UniProtKB-KW"/>
</dbReference>
<feature type="binding site" evidence="19">
    <location>
        <position position="334"/>
    </location>
    <ligand>
        <name>phosphoenolpyruvate</name>
        <dbReference type="ChEBI" id="CHEBI:58702"/>
    </ligand>
</feature>
<organism evidence="25 26">
    <name type="scientific">Mesomycoplasma dispar</name>
    <dbReference type="NCBI Taxonomy" id="86660"/>
    <lineage>
        <taxon>Bacteria</taxon>
        <taxon>Bacillati</taxon>
        <taxon>Mycoplasmatota</taxon>
        <taxon>Mycoplasmoidales</taxon>
        <taxon>Metamycoplasmataceae</taxon>
        <taxon>Mesomycoplasma</taxon>
    </lineage>
</organism>
<evidence type="ECO:0000256" key="1">
    <source>
        <dbReference type="ARBA" id="ARBA00000683"/>
    </source>
</evidence>
<evidence type="ECO:0000256" key="15">
    <source>
        <dbReference type="ARBA" id="ARBA00022842"/>
    </source>
</evidence>
<evidence type="ECO:0000256" key="8">
    <source>
        <dbReference type="ARBA" id="ARBA00022448"/>
    </source>
</evidence>
<feature type="active site" description="Tele-phosphohistidine intermediate" evidence="18">
    <location>
        <position position="191"/>
    </location>
</feature>
<keyword evidence="11 17" id="KW-0808">Transferase</keyword>
<evidence type="ECO:0000259" key="23">
    <source>
        <dbReference type="Pfam" id="PF02896"/>
    </source>
</evidence>
<dbReference type="PROSITE" id="PS00742">
    <property type="entry name" value="PEP_ENZYMES_2"/>
    <property type="match status" value="1"/>
</dbReference>
<reference evidence="25 26" key="1">
    <citation type="submission" date="2019-01" db="EMBL/GenBank/DDBJ databases">
        <authorList>
            <consortium name="Pathogen Informatics"/>
        </authorList>
    </citation>
    <scope>NUCLEOTIDE SEQUENCE [LARGE SCALE GENOMIC DNA]</scope>
    <source>
        <strain evidence="25 26">NCTC10125</strain>
    </source>
</reference>
<keyword evidence="10 17" id="KW-0762">Sugar transport</keyword>
<feature type="binding site" evidence="19">
    <location>
        <position position="469"/>
    </location>
    <ligand>
        <name>phosphoenolpyruvate</name>
        <dbReference type="ChEBI" id="CHEBI:58702"/>
    </ligand>
</feature>
<dbReference type="NCBIfam" id="TIGR01417">
    <property type="entry name" value="PTS_I_fam"/>
    <property type="match status" value="1"/>
</dbReference>
<name>A0AAJ5TCQ3_9BACT</name>
<evidence type="ECO:0000259" key="24">
    <source>
        <dbReference type="Pfam" id="PF05524"/>
    </source>
</evidence>
<evidence type="ECO:0000313" key="25">
    <source>
        <dbReference type="EMBL" id="VEU61890.1"/>
    </source>
</evidence>
<evidence type="ECO:0000256" key="16">
    <source>
        <dbReference type="ARBA" id="ARBA00033235"/>
    </source>
</evidence>
<dbReference type="InterPro" id="IPR024692">
    <property type="entry name" value="PTS_EI"/>
</dbReference>
<dbReference type="InterPro" id="IPR023151">
    <property type="entry name" value="PEP_util_CS"/>
</dbReference>
<comment type="function">
    <text evidence="3 17">General (non sugar-specific) component of the phosphoenolpyruvate-dependent sugar phosphotransferase system (sugar PTS). This major carbohydrate active-transport system catalyzes the phosphorylation of incoming sugar substrates concomitantly with their translocation across the cell membrane. Enzyme I transfers the phosphoryl group from phosphoenolpyruvate (PEP) to the phosphoryl carrier protein (HPr).</text>
</comment>
<dbReference type="Proteomes" id="UP000289629">
    <property type="component" value="Chromosome"/>
</dbReference>
<dbReference type="SUPFAM" id="SSF52009">
    <property type="entry name" value="Phosphohistidine domain"/>
    <property type="match status" value="1"/>
</dbReference>
<evidence type="ECO:0000256" key="5">
    <source>
        <dbReference type="ARBA" id="ARBA00007837"/>
    </source>
</evidence>
<evidence type="ECO:0000313" key="26">
    <source>
        <dbReference type="Proteomes" id="UP000289629"/>
    </source>
</evidence>
<keyword evidence="15 17" id="KW-0460">Magnesium</keyword>
<evidence type="ECO:0000256" key="12">
    <source>
        <dbReference type="ARBA" id="ARBA00022683"/>
    </source>
</evidence>
<dbReference type="KEGG" id="mds:MDIS_02335"/>
<feature type="coiled-coil region" evidence="21">
    <location>
        <begin position="231"/>
        <end position="258"/>
    </location>
</feature>
<sequence>MSKLLSYKFKGIGASSGISIAKVFKLVEQKIEISDAKINDIDGEIASFRDGVRKSVAQIEKIKKLATKLAKDELEILDAHILIATDPALEDDTINLIKEGYSAAYSLKETAKKHTNFLLETGDEYLMARATDIKDASQRIIKNILNLHILDLSAIDSDVIIVADDLKPSDTAQLNEFVKGFATNIGSKTSHSAIMARSLEIPAILGIGDILEKVKSGDILAINGDLGQGIINPSEEEIKEFQAQKEKYENEKAKLQEFLFKESKSFDGRKVVIAANIGSVDDSFAAKKVNADEIGLFRSEFLYMDNQNWPSEDEQFFSYKSVLESQNPKKVVVRTLDIGGDKTLKYFDFAKEMNPFLGYRAIRLSLDKVEIFKTQLRALVRASEFGNLAIMFPMVATLDEFFQAKGIFEEVYHEVSAKNPNVAKREKIKIGIMIEIPISAILADKFAQHVDFFSIGTNDLIQYSFAADRMNEKVAYLYQTLNPGLLKLIKMTIDAAHKQGKWVGMCGEMAGDINAVPLLLGLGLDEFSVSASSVLKVKKLISELNYQEMQEVAQKTLELATESEVIKYLESINLIRHN</sequence>
<dbReference type="InterPro" id="IPR015813">
    <property type="entry name" value="Pyrv/PenolPyrv_kinase-like_dom"/>
</dbReference>
<evidence type="ECO:0000256" key="19">
    <source>
        <dbReference type="PIRSR" id="PIRSR000732-2"/>
    </source>
</evidence>
<dbReference type="GO" id="GO:0005737">
    <property type="term" value="C:cytoplasm"/>
    <property type="evidence" value="ECO:0007669"/>
    <property type="project" value="UniProtKB-SubCell"/>
</dbReference>
<dbReference type="PANTHER" id="PTHR46244:SF3">
    <property type="entry name" value="PHOSPHOENOLPYRUVATE-PROTEIN PHOSPHOTRANSFERASE"/>
    <property type="match status" value="1"/>
</dbReference>
<dbReference type="PIRSF" id="PIRSF000732">
    <property type="entry name" value="PTS_enzyme_I"/>
    <property type="match status" value="1"/>
</dbReference>
<dbReference type="AlphaFoldDB" id="A0AAJ5TCQ3"/>
<dbReference type="Pfam" id="PF02896">
    <property type="entry name" value="PEP-utilizers_C"/>
    <property type="match status" value="1"/>
</dbReference>
<dbReference type="InterPro" id="IPR036618">
    <property type="entry name" value="PtsI_HPr-bd_sf"/>
</dbReference>
<evidence type="ECO:0000256" key="9">
    <source>
        <dbReference type="ARBA" id="ARBA00022490"/>
    </source>
</evidence>
<evidence type="ECO:0000256" key="18">
    <source>
        <dbReference type="PIRSR" id="PIRSR000732-1"/>
    </source>
</evidence>
<evidence type="ECO:0000256" key="6">
    <source>
        <dbReference type="ARBA" id="ARBA00012232"/>
    </source>
</evidence>
<evidence type="ECO:0000256" key="13">
    <source>
        <dbReference type="ARBA" id="ARBA00022723"/>
    </source>
</evidence>
<accession>A0AAJ5TCQ3</accession>
<dbReference type="InterPro" id="IPR050499">
    <property type="entry name" value="PEP-utilizing_PTS_enzyme"/>
</dbReference>
<feature type="binding site" evidence="20">
    <location>
        <position position="435"/>
    </location>
    <ligand>
        <name>Mg(2+)</name>
        <dbReference type="ChEBI" id="CHEBI:18420"/>
    </ligand>
</feature>
<feature type="active site" description="Proton donor" evidence="18">
    <location>
        <position position="506"/>
    </location>
</feature>
<dbReference type="Gene3D" id="3.50.30.10">
    <property type="entry name" value="Phosphohistidine domain"/>
    <property type="match status" value="1"/>
</dbReference>
<dbReference type="Gene3D" id="1.10.274.10">
    <property type="entry name" value="PtsI, HPr-binding domain"/>
    <property type="match status" value="1"/>
</dbReference>
<evidence type="ECO:0000256" key="20">
    <source>
        <dbReference type="PIRSR" id="PIRSR000732-3"/>
    </source>
</evidence>
<keyword evidence="13 17" id="KW-0479">Metal-binding</keyword>
<comment type="catalytic activity">
    <reaction evidence="1 17">
        <text>L-histidyl-[protein] + phosphoenolpyruvate = N(pros)-phospho-L-histidyl-[protein] + pyruvate</text>
        <dbReference type="Rhea" id="RHEA:23880"/>
        <dbReference type="Rhea" id="RHEA-COMP:9745"/>
        <dbReference type="Rhea" id="RHEA-COMP:9746"/>
        <dbReference type="ChEBI" id="CHEBI:15361"/>
        <dbReference type="ChEBI" id="CHEBI:29979"/>
        <dbReference type="ChEBI" id="CHEBI:58702"/>
        <dbReference type="ChEBI" id="CHEBI:64837"/>
        <dbReference type="EC" id="2.7.3.9"/>
    </reaction>
</comment>
<comment type="cofactor">
    <cofactor evidence="2 17 20">
        <name>Mg(2+)</name>
        <dbReference type="ChEBI" id="CHEBI:18420"/>
    </cofactor>
</comment>
<evidence type="ECO:0000256" key="3">
    <source>
        <dbReference type="ARBA" id="ARBA00002728"/>
    </source>
</evidence>
<dbReference type="InterPro" id="IPR008279">
    <property type="entry name" value="PEP-util_enz_mobile_dom"/>
</dbReference>
<keyword evidence="12 17" id="KW-0598">Phosphotransferase system</keyword>
<keyword evidence="21" id="KW-0175">Coiled coil</keyword>
<evidence type="ECO:0000256" key="4">
    <source>
        <dbReference type="ARBA" id="ARBA00004496"/>
    </source>
</evidence>
<keyword evidence="14 17" id="KW-0418">Kinase</keyword>
<keyword evidence="8 17" id="KW-0813">Transport</keyword>
<comment type="subcellular location">
    <subcellularLocation>
        <location evidence="4 17">Cytoplasm</location>
    </subcellularLocation>
</comment>
<dbReference type="Pfam" id="PF00391">
    <property type="entry name" value="PEP-utilizers"/>
    <property type="match status" value="1"/>
</dbReference>
<dbReference type="InterPro" id="IPR036637">
    <property type="entry name" value="Phosphohistidine_dom_sf"/>
</dbReference>
<feature type="binding site" evidence="19">
    <location>
        <position position="298"/>
    </location>
    <ligand>
        <name>phosphoenolpyruvate</name>
        <dbReference type="ChEBI" id="CHEBI:58702"/>
    </ligand>
</feature>
<proteinExistence type="inferred from homology"/>
<evidence type="ECO:0000256" key="11">
    <source>
        <dbReference type="ARBA" id="ARBA00022679"/>
    </source>
</evidence>
<evidence type="ECO:0000256" key="7">
    <source>
        <dbReference type="ARBA" id="ARBA00016544"/>
    </source>
</evidence>
<dbReference type="RefSeq" id="WP_044635455.1">
    <property type="nucleotide sequence ID" value="NZ_CP007229.1"/>
</dbReference>
<dbReference type="SUPFAM" id="SSF51621">
    <property type="entry name" value="Phosphoenolpyruvate/pyruvate domain"/>
    <property type="match status" value="1"/>
</dbReference>
<dbReference type="PRINTS" id="PR01736">
    <property type="entry name" value="PHPHTRNFRASE"/>
</dbReference>
<evidence type="ECO:0000256" key="14">
    <source>
        <dbReference type="ARBA" id="ARBA00022777"/>
    </source>
</evidence>